<dbReference type="EMBL" id="LDPU01000003">
    <property type="protein sequence ID" value="KLO47620.1"/>
    <property type="molecule type" value="Genomic_DNA"/>
</dbReference>
<feature type="transmembrane region" description="Helical" evidence="1">
    <location>
        <begin position="23"/>
        <end position="53"/>
    </location>
</feature>
<evidence type="ECO:0000313" key="2">
    <source>
        <dbReference type="EMBL" id="KLO47620.1"/>
    </source>
</evidence>
<reference evidence="2 3" key="1">
    <citation type="submission" date="2015-05" db="EMBL/GenBank/DDBJ databases">
        <title>Genome sequence of Mycobacterium senegalense.</title>
        <authorList>
            <person name="Greninger A.L."/>
            <person name="Miller S."/>
        </authorList>
    </citation>
    <scope>NUCLEOTIDE SEQUENCE [LARGE SCALE GENOMIC DNA]</scope>
    <source>
        <strain evidence="2 3">CK2</strain>
    </source>
</reference>
<keyword evidence="1" id="KW-0472">Membrane</keyword>
<sequence>MVFLATALRGALAGVDFFAVTAAFLAGALATLTGADFFTAGAATFLAGAFFALRGEVLAGTDSGASLRARRTRAIARSSPEIACIMMCEGMS</sequence>
<comment type="caution">
    <text evidence="2">The sequence shown here is derived from an EMBL/GenBank/DDBJ whole genome shotgun (WGS) entry which is preliminary data.</text>
</comment>
<organism evidence="2 3">
    <name type="scientific">Mycolicibacterium senegalense</name>
    <dbReference type="NCBI Taxonomy" id="1796"/>
    <lineage>
        <taxon>Bacteria</taxon>
        <taxon>Bacillati</taxon>
        <taxon>Actinomycetota</taxon>
        <taxon>Actinomycetes</taxon>
        <taxon>Mycobacteriales</taxon>
        <taxon>Mycobacteriaceae</taxon>
        <taxon>Mycolicibacterium</taxon>
    </lineage>
</organism>
<dbReference type="Proteomes" id="UP000036499">
    <property type="component" value="Unassembled WGS sequence"/>
</dbReference>
<keyword evidence="1" id="KW-0812">Transmembrane</keyword>
<keyword evidence="3" id="KW-1185">Reference proteome</keyword>
<name>A0ABR5FMF2_9MYCO</name>
<accession>A0ABR5FMF2</accession>
<evidence type="ECO:0000313" key="3">
    <source>
        <dbReference type="Proteomes" id="UP000036499"/>
    </source>
</evidence>
<evidence type="ECO:0000256" key="1">
    <source>
        <dbReference type="SAM" id="Phobius"/>
    </source>
</evidence>
<proteinExistence type="predicted"/>
<protein>
    <submittedName>
        <fullName evidence="2">Uncharacterized protein</fullName>
    </submittedName>
</protein>
<gene>
    <name evidence="2" type="ORF">ABW05_30745</name>
</gene>
<keyword evidence="1" id="KW-1133">Transmembrane helix</keyword>